<gene>
    <name evidence="3" type="ORF">GCM10011512_25110</name>
</gene>
<feature type="region of interest" description="Disordered" evidence="1">
    <location>
        <begin position="72"/>
        <end position="121"/>
    </location>
</feature>
<keyword evidence="2" id="KW-0472">Membrane</keyword>
<feature type="transmembrane region" description="Helical" evidence="2">
    <location>
        <begin position="42"/>
        <end position="67"/>
    </location>
</feature>
<accession>A0ABQ1PH67</accession>
<keyword evidence="2" id="KW-1133">Transmembrane helix</keyword>
<keyword evidence="2" id="KW-0812">Transmembrane</keyword>
<dbReference type="RefSeq" id="WP_188668774.1">
    <property type="nucleotide sequence ID" value="NZ_BMJI01000019.1"/>
</dbReference>
<feature type="compositionally biased region" description="Low complexity" evidence="1">
    <location>
        <begin position="72"/>
        <end position="84"/>
    </location>
</feature>
<evidence type="ECO:0000313" key="4">
    <source>
        <dbReference type="Proteomes" id="UP000597761"/>
    </source>
</evidence>
<sequence length="121" mass="13499">MAADYDSQLIESVAVRRNRLQTALLYGSNPLQRRWSDGVRTFFYSVAVAALVAAVCVGYSFVANLLAEQSAKQQQQEQEQQQRQQELDKQRQGAPAPDRTRTVRVLLPPLPAPSAPTMEVL</sequence>
<keyword evidence="4" id="KW-1185">Reference proteome</keyword>
<dbReference type="Proteomes" id="UP000597761">
    <property type="component" value="Unassembled WGS sequence"/>
</dbReference>
<protein>
    <submittedName>
        <fullName evidence="3">Uncharacterized protein</fullName>
    </submittedName>
</protein>
<evidence type="ECO:0000256" key="2">
    <source>
        <dbReference type="SAM" id="Phobius"/>
    </source>
</evidence>
<name>A0ABQ1PH67_9MICC</name>
<proteinExistence type="predicted"/>
<evidence type="ECO:0000313" key="3">
    <source>
        <dbReference type="EMBL" id="GGC97086.1"/>
    </source>
</evidence>
<evidence type="ECO:0000256" key="1">
    <source>
        <dbReference type="SAM" id="MobiDB-lite"/>
    </source>
</evidence>
<organism evidence="3 4">
    <name type="scientific">Tersicoccus solisilvae</name>
    <dbReference type="NCBI Taxonomy" id="1882339"/>
    <lineage>
        <taxon>Bacteria</taxon>
        <taxon>Bacillati</taxon>
        <taxon>Actinomycetota</taxon>
        <taxon>Actinomycetes</taxon>
        <taxon>Micrococcales</taxon>
        <taxon>Micrococcaceae</taxon>
        <taxon>Tersicoccus</taxon>
    </lineage>
</organism>
<reference evidence="4" key="1">
    <citation type="journal article" date="2019" name="Int. J. Syst. Evol. Microbiol.">
        <title>The Global Catalogue of Microorganisms (GCM) 10K type strain sequencing project: providing services to taxonomists for standard genome sequencing and annotation.</title>
        <authorList>
            <consortium name="The Broad Institute Genomics Platform"/>
            <consortium name="The Broad Institute Genome Sequencing Center for Infectious Disease"/>
            <person name="Wu L."/>
            <person name="Ma J."/>
        </authorList>
    </citation>
    <scope>NUCLEOTIDE SEQUENCE [LARGE SCALE GENOMIC DNA]</scope>
    <source>
        <strain evidence="4">CGMCC 1.15480</strain>
    </source>
</reference>
<comment type="caution">
    <text evidence="3">The sequence shown here is derived from an EMBL/GenBank/DDBJ whole genome shotgun (WGS) entry which is preliminary data.</text>
</comment>
<dbReference type="EMBL" id="BMJI01000019">
    <property type="protein sequence ID" value="GGC97086.1"/>
    <property type="molecule type" value="Genomic_DNA"/>
</dbReference>